<evidence type="ECO:0000256" key="8">
    <source>
        <dbReference type="ARBA" id="ARBA00023033"/>
    </source>
</evidence>
<evidence type="ECO:0000256" key="5">
    <source>
        <dbReference type="ARBA" id="ARBA00022723"/>
    </source>
</evidence>
<evidence type="ECO:0008006" key="13">
    <source>
        <dbReference type="Google" id="ProtNLM"/>
    </source>
</evidence>
<dbReference type="GO" id="GO:0004497">
    <property type="term" value="F:monooxygenase activity"/>
    <property type="evidence" value="ECO:0007669"/>
    <property type="project" value="UniProtKB-KW"/>
</dbReference>
<evidence type="ECO:0000313" key="11">
    <source>
        <dbReference type="EMBL" id="KAF5343916.1"/>
    </source>
</evidence>
<protein>
    <recommendedName>
        <fullName evidence="13">Cytochrome P450</fullName>
    </recommendedName>
</protein>
<keyword evidence="8 10" id="KW-0503">Monooxygenase</keyword>
<comment type="cofactor">
    <cofactor evidence="1 9">
        <name>heme</name>
        <dbReference type="ChEBI" id="CHEBI:30413"/>
    </cofactor>
</comment>
<comment type="caution">
    <text evidence="11">The sequence shown here is derived from an EMBL/GenBank/DDBJ whole genome shotgun (WGS) entry which is preliminary data.</text>
</comment>
<dbReference type="OrthoDB" id="2789670at2759"/>
<dbReference type="PRINTS" id="PR00385">
    <property type="entry name" value="P450"/>
</dbReference>
<sequence>MADALPFILILSVTLLIYYFSRRSALPKPPGPRGWPILGNIFENPVSHKQRKYKEWGDKYGPIVRYNLFTDEIIVLNTRETATELLEKRSASSQDRPRQIMCGELMNWNKAMGLSRAGYQHRTYRKLVGGVLSPTAVRNLFPVEERAARLFVHDLLRQCSAASTEKNVDPTKPLQLLRRSVGRNVAGIIFGADFAPEGRTGQGLTLEEVDQYIYDADVAHAKFGRALVPFAYMVDWMPWLKHVPEWFPFAGFQRDARLAREDLEVLTWVPFNKTLERINSGNSQPCYVEFCLDANPNPTPEELDHIAWTAMSAFTGGTDTTIGTLSTFFLAISLHPEVQKLAQQEIDEVIGPDRMPSLADRDRDQLPYVSALVQECLRSAPAFPYGVSHRAMKDEILDGYFIAKGSTVIANLWGILHDESVYQSPHSFEPERFLPKTGTPTNPNIPGRNEPGIGSIPWGYGRRLCPGMAMADSSVWIYVASVLWAFDISSTDKDLTWQNAKWNDGAFLFPLPFGTRLVPRRSVSSIVTESEK</sequence>
<evidence type="ECO:0000256" key="10">
    <source>
        <dbReference type="RuleBase" id="RU000461"/>
    </source>
</evidence>
<dbReference type="InterPro" id="IPR050364">
    <property type="entry name" value="Cytochrome_P450_fung"/>
</dbReference>
<dbReference type="EMBL" id="JAACJM010000131">
    <property type="protein sequence ID" value="KAF5343916.1"/>
    <property type="molecule type" value="Genomic_DNA"/>
</dbReference>
<dbReference type="CDD" id="cd11065">
    <property type="entry name" value="CYP64-like"/>
    <property type="match status" value="1"/>
</dbReference>
<dbReference type="Proteomes" id="UP000559256">
    <property type="component" value="Unassembled WGS sequence"/>
</dbReference>
<dbReference type="Pfam" id="PF00067">
    <property type="entry name" value="p450"/>
    <property type="match status" value="1"/>
</dbReference>
<keyword evidence="6 10" id="KW-0560">Oxidoreductase</keyword>
<organism evidence="11 12">
    <name type="scientific">Tetrapyrgos nigripes</name>
    <dbReference type="NCBI Taxonomy" id="182062"/>
    <lineage>
        <taxon>Eukaryota</taxon>
        <taxon>Fungi</taxon>
        <taxon>Dikarya</taxon>
        <taxon>Basidiomycota</taxon>
        <taxon>Agaricomycotina</taxon>
        <taxon>Agaricomycetes</taxon>
        <taxon>Agaricomycetidae</taxon>
        <taxon>Agaricales</taxon>
        <taxon>Marasmiineae</taxon>
        <taxon>Marasmiaceae</taxon>
        <taxon>Tetrapyrgos</taxon>
    </lineage>
</organism>
<dbReference type="PANTHER" id="PTHR46300:SF7">
    <property type="entry name" value="P450, PUTATIVE (EUROFUNG)-RELATED"/>
    <property type="match status" value="1"/>
</dbReference>
<keyword evidence="12" id="KW-1185">Reference proteome</keyword>
<evidence type="ECO:0000256" key="4">
    <source>
        <dbReference type="ARBA" id="ARBA00022617"/>
    </source>
</evidence>
<keyword evidence="4 9" id="KW-0349">Heme</keyword>
<dbReference type="InterPro" id="IPR017972">
    <property type="entry name" value="Cyt_P450_CS"/>
</dbReference>
<dbReference type="PANTHER" id="PTHR46300">
    <property type="entry name" value="P450, PUTATIVE (EUROFUNG)-RELATED-RELATED"/>
    <property type="match status" value="1"/>
</dbReference>
<dbReference type="PRINTS" id="PR00463">
    <property type="entry name" value="EP450I"/>
</dbReference>
<feature type="binding site" description="axial binding residue" evidence="9">
    <location>
        <position position="465"/>
    </location>
    <ligand>
        <name>heme</name>
        <dbReference type="ChEBI" id="CHEBI:30413"/>
    </ligand>
    <ligandPart>
        <name>Fe</name>
        <dbReference type="ChEBI" id="CHEBI:18248"/>
    </ligandPart>
</feature>
<evidence type="ECO:0000256" key="6">
    <source>
        <dbReference type="ARBA" id="ARBA00023002"/>
    </source>
</evidence>
<dbReference type="SUPFAM" id="SSF48264">
    <property type="entry name" value="Cytochrome P450"/>
    <property type="match status" value="1"/>
</dbReference>
<name>A0A8H5FP32_9AGAR</name>
<evidence type="ECO:0000256" key="2">
    <source>
        <dbReference type="ARBA" id="ARBA00005179"/>
    </source>
</evidence>
<gene>
    <name evidence="11" type="ORF">D9758_012106</name>
</gene>
<comment type="similarity">
    <text evidence="3 10">Belongs to the cytochrome P450 family.</text>
</comment>
<dbReference type="InterPro" id="IPR001128">
    <property type="entry name" value="Cyt_P450"/>
</dbReference>
<evidence type="ECO:0000256" key="7">
    <source>
        <dbReference type="ARBA" id="ARBA00023004"/>
    </source>
</evidence>
<dbReference type="Gene3D" id="1.10.630.10">
    <property type="entry name" value="Cytochrome P450"/>
    <property type="match status" value="1"/>
</dbReference>
<reference evidence="11 12" key="1">
    <citation type="journal article" date="2020" name="ISME J.">
        <title>Uncovering the hidden diversity of litter-decomposition mechanisms in mushroom-forming fungi.</title>
        <authorList>
            <person name="Floudas D."/>
            <person name="Bentzer J."/>
            <person name="Ahren D."/>
            <person name="Johansson T."/>
            <person name="Persson P."/>
            <person name="Tunlid A."/>
        </authorList>
    </citation>
    <scope>NUCLEOTIDE SEQUENCE [LARGE SCALE GENOMIC DNA]</scope>
    <source>
        <strain evidence="11 12">CBS 291.85</strain>
    </source>
</reference>
<dbReference type="PROSITE" id="PS00086">
    <property type="entry name" value="CYTOCHROME_P450"/>
    <property type="match status" value="1"/>
</dbReference>
<dbReference type="InterPro" id="IPR002401">
    <property type="entry name" value="Cyt_P450_E_grp-I"/>
</dbReference>
<accession>A0A8H5FP32</accession>
<evidence type="ECO:0000256" key="9">
    <source>
        <dbReference type="PIRSR" id="PIRSR602401-1"/>
    </source>
</evidence>
<comment type="pathway">
    <text evidence="2">Secondary metabolite biosynthesis.</text>
</comment>
<dbReference type="GO" id="GO:0016705">
    <property type="term" value="F:oxidoreductase activity, acting on paired donors, with incorporation or reduction of molecular oxygen"/>
    <property type="evidence" value="ECO:0007669"/>
    <property type="project" value="InterPro"/>
</dbReference>
<keyword evidence="5 9" id="KW-0479">Metal-binding</keyword>
<evidence type="ECO:0000256" key="3">
    <source>
        <dbReference type="ARBA" id="ARBA00010617"/>
    </source>
</evidence>
<evidence type="ECO:0000256" key="1">
    <source>
        <dbReference type="ARBA" id="ARBA00001971"/>
    </source>
</evidence>
<dbReference type="GO" id="GO:0020037">
    <property type="term" value="F:heme binding"/>
    <property type="evidence" value="ECO:0007669"/>
    <property type="project" value="InterPro"/>
</dbReference>
<keyword evidence="7 9" id="KW-0408">Iron</keyword>
<dbReference type="GO" id="GO:0005506">
    <property type="term" value="F:iron ion binding"/>
    <property type="evidence" value="ECO:0007669"/>
    <property type="project" value="InterPro"/>
</dbReference>
<dbReference type="InterPro" id="IPR036396">
    <property type="entry name" value="Cyt_P450_sf"/>
</dbReference>
<dbReference type="AlphaFoldDB" id="A0A8H5FP32"/>
<proteinExistence type="inferred from homology"/>
<evidence type="ECO:0000313" key="12">
    <source>
        <dbReference type="Proteomes" id="UP000559256"/>
    </source>
</evidence>